<accession>A0A9X4RC44</accession>
<feature type="region of interest" description="Disordered" evidence="1">
    <location>
        <begin position="78"/>
        <end position="101"/>
    </location>
</feature>
<dbReference type="InterPro" id="IPR018561">
    <property type="entry name" value="AosR"/>
</dbReference>
<evidence type="ECO:0000313" key="2">
    <source>
        <dbReference type="EMBL" id="MDG3013144.1"/>
    </source>
</evidence>
<keyword evidence="3" id="KW-1185">Reference proteome</keyword>
<reference evidence="2" key="1">
    <citation type="submission" date="2022-08" db="EMBL/GenBank/DDBJ databases">
        <title>Genome analysis of Corynebacteriales strain.</title>
        <authorList>
            <person name="Lee S.D."/>
        </authorList>
    </citation>
    <scope>NUCLEOTIDE SEQUENCE</scope>
    <source>
        <strain evidence="2">D3-21</strain>
    </source>
</reference>
<name>A0A9X4RC44_9ACTN</name>
<sequence>MRAWTRKNSLGGVKLRTEMDAHEAAVLRSLVTSLVGLLDARESETPQDELAVLTGLRSGPSTPPDDAVLARLLPDFHRPESDLGDEAQSRTADEVADERRADAADVNGALRSLHEPEIIDAKRQAATMLLDTLPERGGKIALIPEQAHGWLNALNDVRIALGTMLGIDADTPDELPEDDPRRADMDVYHWLTWVQDTLLLALMD</sequence>
<dbReference type="Pfam" id="PF09438">
    <property type="entry name" value="DUF2017"/>
    <property type="match status" value="1"/>
</dbReference>
<evidence type="ECO:0000256" key="1">
    <source>
        <dbReference type="SAM" id="MobiDB-lite"/>
    </source>
</evidence>
<organism evidence="2 3">
    <name type="scientific">Speluncibacter jeojiensis</name>
    <dbReference type="NCBI Taxonomy" id="2710754"/>
    <lineage>
        <taxon>Bacteria</taxon>
        <taxon>Bacillati</taxon>
        <taxon>Actinomycetota</taxon>
        <taxon>Actinomycetes</taxon>
        <taxon>Mycobacteriales</taxon>
        <taxon>Speluncibacteraceae</taxon>
        <taxon>Speluncibacter</taxon>
    </lineage>
</organism>
<protein>
    <submittedName>
        <fullName evidence="2">DUF2017 domain-containing protein</fullName>
    </submittedName>
</protein>
<evidence type="ECO:0000313" key="3">
    <source>
        <dbReference type="Proteomes" id="UP001152755"/>
    </source>
</evidence>
<proteinExistence type="predicted"/>
<dbReference type="Proteomes" id="UP001152755">
    <property type="component" value="Unassembled WGS sequence"/>
</dbReference>
<dbReference type="RefSeq" id="WP_277829515.1">
    <property type="nucleotide sequence ID" value="NZ_JAAIVF010000001.1"/>
</dbReference>
<dbReference type="EMBL" id="JANRHA010000001">
    <property type="protein sequence ID" value="MDG3013144.1"/>
    <property type="molecule type" value="Genomic_DNA"/>
</dbReference>
<gene>
    <name evidence="2" type="ORF">NVS88_01050</name>
</gene>
<comment type="caution">
    <text evidence="2">The sequence shown here is derived from an EMBL/GenBank/DDBJ whole genome shotgun (WGS) entry which is preliminary data.</text>
</comment>
<dbReference type="AlphaFoldDB" id="A0A9X4RC44"/>